<feature type="transmembrane region" description="Helical" evidence="8">
    <location>
        <begin position="452"/>
        <end position="471"/>
    </location>
</feature>
<accession>A0A8T9BEL8</accession>
<dbReference type="SUPFAM" id="SSF103473">
    <property type="entry name" value="MFS general substrate transporter"/>
    <property type="match status" value="1"/>
</dbReference>
<dbReference type="AlphaFoldDB" id="A0A8T9BEL8"/>
<dbReference type="EMBL" id="QGMF01000214">
    <property type="protein sequence ID" value="TVY17886.1"/>
    <property type="molecule type" value="Genomic_DNA"/>
</dbReference>
<feature type="transmembrane region" description="Helical" evidence="8">
    <location>
        <begin position="320"/>
        <end position="340"/>
    </location>
</feature>
<proteinExistence type="predicted"/>
<feature type="transmembrane region" description="Helical" evidence="8">
    <location>
        <begin position="252"/>
        <end position="273"/>
    </location>
</feature>
<sequence length="576" mass="62176">MTDTVKENEGPASESHASPIIEKSTSHTVAGGDGESEGTPTKRGLRFWLIILALAATGLLSTLEGTIISTALPTIVRDIGGGELYTWAVNGYFLTRQVTNPTMSIMAFQPFYGQTANIFGRKWVMISAILFFLVGSAIAGGAQNMPMLIAGRAIQGIGGGGINMLTNLVISDIVPLRERGSFMAILYIVVIIATGMGPFIGGAIVQHTTWRWVFLLNLPIGGLALILVVLFLKVSYSKEKTLGGKLQRIDFIGNFLFVGSVISILIALTWGGARYSWSSARVIVPLVFGFAGMGAFHWFESSKYCLEPTIPPHLFKNRTSAAAFLVSFLQSLLLYFLIYYIPLYFQAVLGSTPSRSGVQLLPTVLIMVPFAAVGGKLLARVGRYRPLHHAGFALATIGFGCMTLLGKHSSTGDWVGFQALIAAGLGVVAPSALPAVLAPLDEKDVATATGTWSYLKSFGIICGITLPAVAFNNQFDHLSKRISDPAVRAALSNGQAYEHGTKSFVNSFQGTLRDEIIGVYSDSLKTVWQFATAIAGFAFLIVFVEKELKLRDTLNTKFGVKEKDEKKENQDEAHRL</sequence>
<evidence type="ECO:0000256" key="3">
    <source>
        <dbReference type="ARBA" id="ARBA00022692"/>
    </source>
</evidence>
<protein>
    <submittedName>
        <fullName evidence="10">Efflux pump FUS6</fullName>
    </submittedName>
</protein>
<dbReference type="InterPro" id="IPR020846">
    <property type="entry name" value="MFS_dom"/>
</dbReference>
<evidence type="ECO:0000313" key="10">
    <source>
        <dbReference type="EMBL" id="TVY17886.1"/>
    </source>
</evidence>
<evidence type="ECO:0000256" key="7">
    <source>
        <dbReference type="SAM" id="MobiDB-lite"/>
    </source>
</evidence>
<dbReference type="GO" id="GO:0005886">
    <property type="term" value="C:plasma membrane"/>
    <property type="evidence" value="ECO:0007669"/>
    <property type="project" value="TreeGrafter"/>
</dbReference>
<evidence type="ECO:0000259" key="9">
    <source>
        <dbReference type="PROSITE" id="PS50850"/>
    </source>
</evidence>
<keyword evidence="6" id="KW-0325">Glycoprotein</keyword>
<keyword evidence="2" id="KW-0813">Transport</keyword>
<dbReference type="Gene3D" id="1.20.1720.10">
    <property type="entry name" value="Multidrug resistance protein D"/>
    <property type="match status" value="1"/>
</dbReference>
<feature type="transmembrane region" description="Helical" evidence="8">
    <location>
        <begin position="527"/>
        <end position="544"/>
    </location>
</feature>
<evidence type="ECO:0000313" key="11">
    <source>
        <dbReference type="Proteomes" id="UP000469559"/>
    </source>
</evidence>
<keyword evidence="5 8" id="KW-0472">Membrane</keyword>
<feature type="transmembrane region" description="Helical" evidence="8">
    <location>
        <begin position="149"/>
        <end position="170"/>
    </location>
</feature>
<dbReference type="Proteomes" id="UP000469559">
    <property type="component" value="Unassembled WGS sequence"/>
</dbReference>
<dbReference type="InterPro" id="IPR036259">
    <property type="entry name" value="MFS_trans_sf"/>
</dbReference>
<dbReference type="FunFam" id="1.20.1250.20:FF:000484">
    <property type="entry name" value="MFS general substrate transporter"/>
    <property type="match status" value="1"/>
</dbReference>
<evidence type="ECO:0000256" key="8">
    <source>
        <dbReference type="SAM" id="Phobius"/>
    </source>
</evidence>
<dbReference type="Pfam" id="PF07690">
    <property type="entry name" value="MFS_1"/>
    <property type="match status" value="1"/>
</dbReference>
<evidence type="ECO:0000256" key="6">
    <source>
        <dbReference type="ARBA" id="ARBA00023180"/>
    </source>
</evidence>
<feature type="transmembrane region" description="Helical" evidence="8">
    <location>
        <begin position="182"/>
        <end position="204"/>
    </location>
</feature>
<dbReference type="Gene3D" id="1.20.1250.20">
    <property type="entry name" value="MFS general substrate transporter like domains"/>
    <property type="match status" value="1"/>
</dbReference>
<feature type="transmembrane region" description="Helical" evidence="8">
    <location>
        <begin position="386"/>
        <end position="405"/>
    </location>
</feature>
<keyword evidence="4 8" id="KW-1133">Transmembrane helix</keyword>
<name>A0A8T9BEL8_9HELO</name>
<dbReference type="OrthoDB" id="10021397at2759"/>
<keyword evidence="11" id="KW-1185">Reference proteome</keyword>
<dbReference type="PROSITE" id="PS50850">
    <property type="entry name" value="MFS"/>
    <property type="match status" value="1"/>
</dbReference>
<organism evidence="10 11">
    <name type="scientific">Lachnellula arida</name>
    <dbReference type="NCBI Taxonomy" id="1316785"/>
    <lineage>
        <taxon>Eukaryota</taxon>
        <taxon>Fungi</taxon>
        <taxon>Dikarya</taxon>
        <taxon>Ascomycota</taxon>
        <taxon>Pezizomycotina</taxon>
        <taxon>Leotiomycetes</taxon>
        <taxon>Helotiales</taxon>
        <taxon>Lachnaceae</taxon>
        <taxon>Lachnellula</taxon>
    </lineage>
</organism>
<comment type="subcellular location">
    <subcellularLocation>
        <location evidence="1">Membrane</location>
        <topology evidence="1">Multi-pass membrane protein</topology>
    </subcellularLocation>
</comment>
<feature type="transmembrane region" description="Helical" evidence="8">
    <location>
        <begin position="210"/>
        <end position="232"/>
    </location>
</feature>
<gene>
    <name evidence="10" type="primary">FUS6_6</name>
    <name evidence="10" type="ORF">LARI1_G005090</name>
</gene>
<dbReference type="GO" id="GO:0022857">
    <property type="term" value="F:transmembrane transporter activity"/>
    <property type="evidence" value="ECO:0007669"/>
    <property type="project" value="InterPro"/>
</dbReference>
<feature type="transmembrane region" description="Helical" evidence="8">
    <location>
        <begin position="417"/>
        <end position="440"/>
    </location>
</feature>
<feature type="transmembrane region" description="Helical" evidence="8">
    <location>
        <begin position="45"/>
        <end position="63"/>
    </location>
</feature>
<dbReference type="PANTHER" id="PTHR23501">
    <property type="entry name" value="MAJOR FACILITATOR SUPERFAMILY"/>
    <property type="match status" value="1"/>
</dbReference>
<feature type="transmembrane region" description="Helical" evidence="8">
    <location>
        <begin position="279"/>
        <end position="299"/>
    </location>
</feature>
<dbReference type="CDD" id="cd17502">
    <property type="entry name" value="MFS_Azr1_MDR_like"/>
    <property type="match status" value="1"/>
</dbReference>
<evidence type="ECO:0000256" key="2">
    <source>
        <dbReference type="ARBA" id="ARBA00022448"/>
    </source>
</evidence>
<feature type="region of interest" description="Disordered" evidence="7">
    <location>
        <begin position="1"/>
        <end position="39"/>
    </location>
</feature>
<evidence type="ECO:0000256" key="4">
    <source>
        <dbReference type="ARBA" id="ARBA00022989"/>
    </source>
</evidence>
<keyword evidence="3 8" id="KW-0812">Transmembrane</keyword>
<evidence type="ECO:0000256" key="1">
    <source>
        <dbReference type="ARBA" id="ARBA00004141"/>
    </source>
</evidence>
<comment type="caution">
    <text evidence="10">The sequence shown here is derived from an EMBL/GenBank/DDBJ whole genome shotgun (WGS) entry which is preliminary data.</text>
</comment>
<dbReference type="InterPro" id="IPR011701">
    <property type="entry name" value="MFS"/>
</dbReference>
<feature type="domain" description="Major facilitator superfamily (MFS) profile" evidence="9">
    <location>
        <begin position="50"/>
        <end position="549"/>
    </location>
</feature>
<reference evidence="10 11" key="1">
    <citation type="submission" date="2018-05" db="EMBL/GenBank/DDBJ databases">
        <title>Whole genome sequencing for identification of molecular markers to develop diagnostic detection tools for the regulated plant pathogen Lachnellula willkommii.</title>
        <authorList>
            <person name="Giroux E."/>
            <person name="Bilodeau G."/>
        </authorList>
    </citation>
    <scope>NUCLEOTIDE SEQUENCE [LARGE SCALE GENOMIC DNA]</scope>
    <source>
        <strain evidence="10 11">CBS 203.66</strain>
    </source>
</reference>
<feature type="transmembrane region" description="Helical" evidence="8">
    <location>
        <begin position="123"/>
        <end position="143"/>
    </location>
</feature>
<feature type="transmembrane region" description="Helical" evidence="8">
    <location>
        <begin position="360"/>
        <end position="379"/>
    </location>
</feature>
<dbReference type="PANTHER" id="PTHR23501:SF187">
    <property type="entry name" value="MAJOR FACILITATOR SUPERFAMILY (MFS) PROFILE DOMAIN-CONTAINING PROTEIN"/>
    <property type="match status" value="1"/>
</dbReference>
<evidence type="ECO:0000256" key="5">
    <source>
        <dbReference type="ARBA" id="ARBA00023136"/>
    </source>
</evidence>